<keyword evidence="3" id="KW-1185">Reference proteome</keyword>
<name>A0ABN2TZC0_9ACTN</name>
<feature type="region of interest" description="Disordered" evidence="1">
    <location>
        <begin position="50"/>
        <end position="87"/>
    </location>
</feature>
<feature type="compositionally biased region" description="Low complexity" evidence="1">
    <location>
        <begin position="50"/>
        <end position="59"/>
    </location>
</feature>
<proteinExistence type="predicted"/>
<evidence type="ECO:0000313" key="3">
    <source>
        <dbReference type="Proteomes" id="UP001500751"/>
    </source>
</evidence>
<evidence type="ECO:0000313" key="2">
    <source>
        <dbReference type="EMBL" id="GAA2025050.1"/>
    </source>
</evidence>
<dbReference type="Proteomes" id="UP001500751">
    <property type="component" value="Unassembled WGS sequence"/>
</dbReference>
<dbReference type="EMBL" id="BAAAQN010000010">
    <property type="protein sequence ID" value="GAA2025050.1"/>
    <property type="molecule type" value="Genomic_DNA"/>
</dbReference>
<organism evidence="2 3">
    <name type="scientific">Catenulispora yoronensis</name>
    <dbReference type="NCBI Taxonomy" id="450799"/>
    <lineage>
        <taxon>Bacteria</taxon>
        <taxon>Bacillati</taxon>
        <taxon>Actinomycetota</taxon>
        <taxon>Actinomycetes</taxon>
        <taxon>Catenulisporales</taxon>
        <taxon>Catenulisporaceae</taxon>
        <taxon>Catenulispora</taxon>
    </lineage>
</organism>
<accession>A0ABN2TZC0</accession>
<reference evidence="2 3" key="1">
    <citation type="journal article" date="2019" name="Int. J. Syst. Evol. Microbiol.">
        <title>The Global Catalogue of Microorganisms (GCM) 10K type strain sequencing project: providing services to taxonomists for standard genome sequencing and annotation.</title>
        <authorList>
            <consortium name="The Broad Institute Genomics Platform"/>
            <consortium name="The Broad Institute Genome Sequencing Center for Infectious Disease"/>
            <person name="Wu L."/>
            <person name="Ma J."/>
        </authorList>
    </citation>
    <scope>NUCLEOTIDE SEQUENCE [LARGE SCALE GENOMIC DNA]</scope>
    <source>
        <strain evidence="2 3">JCM 16014</strain>
    </source>
</reference>
<gene>
    <name evidence="2" type="ORF">GCM10009839_23830</name>
</gene>
<comment type="caution">
    <text evidence="2">The sequence shown here is derived from an EMBL/GenBank/DDBJ whole genome shotgun (WGS) entry which is preliminary data.</text>
</comment>
<protein>
    <submittedName>
        <fullName evidence="2">Uncharacterized protein</fullName>
    </submittedName>
</protein>
<evidence type="ECO:0000256" key="1">
    <source>
        <dbReference type="SAM" id="MobiDB-lite"/>
    </source>
</evidence>
<sequence length="87" mass="8868">MTPTQAAGTTAIAGQSSSCGTVAQVANAAHAQSRSTRTTVPVLRPYLARGRATGARTTRLPTSEPTAMLNPPTESLTAPPDAKRPAP</sequence>